<evidence type="ECO:0000313" key="5">
    <source>
        <dbReference type="EMBL" id="UZP73748.1"/>
    </source>
</evidence>
<dbReference type="InterPro" id="IPR003782">
    <property type="entry name" value="SCO1/SenC"/>
</dbReference>
<dbReference type="EMBL" id="CP036501">
    <property type="protein sequence ID" value="UZP73748.1"/>
    <property type="molecule type" value="Genomic_DNA"/>
</dbReference>
<evidence type="ECO:0000313" key="6">
    <source>
        <dbReference type="Proteomes" id="UP001317963"/>
    </source>
</evidence>
<name>A0ABY6Q481_9GAMM</name>
<gene>
    <name evidence="5" type="ORF">E0F26_02885</name>
</gene>
<feature type="domain" description="Thioredoxin" evidence="4">
    <location>
        <begin position="60"/>
        <end position="212"/>
    </location>
</feature>
<dbReference type="PANTHER" id="PTHR12151">
    <property type="entry name" value="ELECTRON TRANSPORT PROTIN SCO1/SENC FAMILY MEMBER"/>
    <property type="match status" value="1"/>
</dbReference>
<accession>A0ABY6Q481</accession>
<dbReference type="Gene3D" id="3.40.30.10">
    <property type="entry name" value="Glutaredoxin"/>
    <property type="match status" value="1"/>
</dbReference>
<dbReference type="InterPro" id="IPR036249">
    <property type="entry name" value="Thioredoxin-like_sf"/>
</dbReference>
<keyword evidence="6" id="KW-1185">Reference proteome</keyword>
<comment type="similarity">
    <text evidence="1">Belongs to the SCO1/2 family.</text>
</comment>
<dbReference type="CDD" id="cd02968">
    <property type="entry name" value="SCO"/>
    <property type="match status" value="1"/>
</dbReference>
<dbReference type="PANTHER" id="PTHR12151:SF25">
    <property type="entry name" value="LINALOOL DEHYDRATASE_ISOMERASE DOMAIN-CONTAINING PROTEIN"/>
    <property type="match status" value="1"/>
</dbReference>
<dbReference type="InterPro" id="IPR013766">
    <property type="entry name" value="Thioredoxin_domain"/>
</dbReference>
<organism evidence="5 6">
    <name type="scientific">Candidatus Paraluminiphilus aquimaris</name>
    <dbReference type="NCBI Taxonomy" id="2518994"/>
    <lineage>
        <taxon>Bacteria</taxon>
        <taxon>Pseudomonadati</taxon>
        <taxon>Pseudomonadota</taxon>
        <taxon>Gammaproteobacteria</taxon>
        <taxon>Cellvibrionales</taxon>
        <taxon>Halieaceae</taxon>
        <taxon>Candidatus Paraluminiphilus</taxon>
    </lineage>
</organism>
<evidence type="ECO:0000256" key="2">
    <source>
        <dbReference type="ARBA" id="ARBA00023008"/>
    </source>
</evidence>
<proteinExistence type="inferred from homology"/>
<keyword evidence="3" id="KW-0472">Membrane</keyword>
<sequence length="219" mass="24576">MTFTQRQRVGLTVAAILLGIAVIVAGFVHRIQQPRIMTVSEMRANGLFLFDTPRDPGEFALTNHFGEPFTATSLEGDWTLLFFGFTYCPDVCPTTMSFLAEVKDNLVGTEAASTRVVMVSVDPARDSVDQLAQYVPYFHPEFLGVTGDFPNILSFARRFNAPFRKVTSEDGDYQIDHSANVVLINPKGDFHGFFRAPLDLAKVKVTLRSAQYYWSQQYD</sequence>
<protein>
    <submittedName>
        <fullName evidence="5">SCO family protein</fullName>
    </submittedName>
</protein>
<feature type="transmembrane region" description="Helical" evidence="3">
    <location>
        <begin position="9"/>
        <end position="28"/>
    </location>
</feature>
<dbReference type="SUPFAM" id="SSF52833">
    <property type="entry name" value="Thioredoxin-like"/>
    <property type="match status" value="1"/>
</dbReference>
<dbReference type="Pfam" id="PF02630">
    <property type="entry name" value="SCO1-SenC"/>
    <property type="match status" value="1"/>
</dbReference>
<keyword evidence="2" id="KW-0186">Copper</keyword>
<dbReference type="RefSeq" id="WP_279242544.1">
    <property type="nucleotide sequence ID" value="NZ_CP036501.1"/>
</dbReference>
<evidence type="ECO:0000256" key="1">
    <source>
        <dbReference type="ARBA" id="ARBA00010996"/>
    </source>
</evidence>
<evidence type="ECO:0000256" key="3">
    <source>
        <dbReference type="SAM" id="Phobius"/>
    </source>
</evidence>
<dbReference type="PROSITE" id="PS51352">
    <property type="entry name" value="THIOREDOXIN_2"/>
    <property type="match status" value="1"/>
</dbReference>
<evidence type="ECO:0000259" key="4">
    <source>
        <dbReference type="PROSITE" id="PS51352"/>
    </source>
</evidence>
<reference evidence="5 6" key="1">
    <citation type="submission" date="2019-02" db="EMBL/GenBank/DDBJ databases">
        <title>Halieaceae_genomes.</title>
        <authorList>
            <person name="Li S.-H."/>
        </authorList>
    </citation>
    <scope>NUCLEOTIDE SEQUENCE [LARGE SCALE GENOMIC DNA]</scope>
    <source>
        <strain evidence="5 6">JH123</strain>
    </source>
</reference>
<dbReference type="Proteomes" id="UP001317963">
    <property type="component" value="Chromosome"/>
</dbReference>
<keyword evidence="3" id="KW-1133">Transmembrane helix</keyword>
<keyword evidence="3" id="KW-0812">Transmembrane</keyword>